<dbReference type="Pfam" id="PF00512">
    <property type="entry name" value="HisKA"/>
    <property type="match status" value="1"/>
</dbReference>
<evidence type="ECO:0000313" key="11">
    <source>
        <dbReference type="EMBL" id="TLS35076.1"/>
    </source>
</evidence>
<evidence type="ECO:0000256" key="1">
    <source>
        <dbReference type="ARBA" id="ARBA00000085"/>
    </source>
</evidence>
<dbReference type="Gene3D" id="1.10.287.130">
    <property type="match status" value="1"/>
</dbReference>
<dbReference type="SMART" id="SM00388">
    <property type="entry name" value="HisKA"/>
    <property type="match status" value="1"/>
</dbReference>
<dbReference type="InterPro" id="IPR003661">
    <property type="entry name" value="HisK_dim/P_dom"/>
</dbReference>
<dbReference type="SUPFAM" id="SSF55874">
    <property type="entry name" value="ATPase domain of HSP90 chaperone/DNA topoisomerase II/histidine kinase"/>
    <property type="match status" value="1"/>
</dbReference>
<evidence type="ECO:0000256" key="5">
    <source>
        <dbReference type="ARBA" id="ARBA00022741"/>
    </source>
</evidence>
<feature type="coiled-coil region" evidence="9">
    <location>
        <begin position="167"/>
        <end position="195"/>
    </location>
</feature>
<dbReference type="InterPro" id="IPR004358">
    <property type="entry name" value="Sig_transdc_His_kin-like_C"/>
</dbReference>
<evidence type="ECO:0000313" key="12">
    <source>
        <dbReference type="Proteomes" id="UP000308230"/>
    </source>
</evidence>
<keyword evidence="8" id="KW-0902">Two-component regulatory system</keyword>
<comment type="caution">
    <text evidence="11">The sequence shown here is derived from an EMBL/GenBank/DDBJ whole genome shotgun (WGS) entry which is preliminary data.</text>
</comment>
<dbReference type="GO" id="GO:0000155">
    <property type="term" value="F:phosphorelay sensor kinase activity"/>
    <property type="evidence" value="ECO:0007669"/>
    <property type="project" value="InterPro"/>
</dbReference>
<organism evidence="11 12">
    <name type="scientific">Exobacillus caeni</name>
    <dbReference type="NCBI Taxonomy" id="2574798"/>
    <lineage>
        <taxon>Bacteria</taxon>
        <taxon>Bacillati</taxon>
        <taxon>Bacillota</taxon>
        <taxon>Bacilli</taxon>
        <taxon>Bacillales</taxon>
        <taxon>Guptibacillaceae</taxon>
        <taxon>Exobacillus</taxon>
    </lineage>
</organism>
<dbReference type="EMBL" id="SWLG01000030">
    <property type="protein sequence ID" value="TLS35076.1"/>
    <property type="molecule type" value="Genomic_DNA"/>
</dbReference>
<dbReference type="Pfam" id="PF02518">
    <property type="entry name" value="HATPase_c"/>
    <property type="match status" value="1"/>
</dbReference>
<evidence type="ECO:0000256" key="6">
    <source>
        <dbReference type="ARBA" id="ARBA00022777"/>
    </source>
</evidence>
<comment type="catalytic activity">
    <reaction evidence="1">
        <text>ATP + protein L-histidine = ADP + protein N-phospho-L-histidine.</text>
        <dbReference type="EC" id="2.7.13.3"/>
    </reaction>
</comment>
<dbReference type="PANTHER" id="PTHR43065:SF10">
    <property type="entry name" value="PEROXIDE STRESS-ACTIVATED HISTIDINE KINASE MAK3"/>
    <property type="match status" value="1"/>
</dbReference>
<dbReference type="GO" id="GO:0005524">
    <property type="term" value="F:ATP binding"/>
    <property type="evidence" value="ECO:0007669"/>
    <property type="project" value="UniProtKB-KW"/>
</dbReference>
<keyword evidence="3" id="KW-0597">Phosphoprotein</keyword>
<protein>
    <recommendedName>
        <fullName evidence="2">histidine kinase</fullName>
        <ecNumber evidence="2">2.7.13.3</ecNumber>
    </recommendedName>
</protein>
<evidence type="ECO:0000259" key="10">
    <source>
        <dbReference type="PROSITE" id="PS50109"/>
    </source>
</evidence>
<reference evidence="11 12" key="1">
    <citation type="submission" date="2019-04" db="EMBL/GenBank/DDBJ databases">
        <title>Bacillus caeni sp. nov., a bacterium isolated from mangrove sediment.</title>
        <authorList>
            <person name="Huang H."/>
            <person name="Mo K."/>
            <person name="Hu Y."/>
        </authorList>
    </citation>
    <scope>NUCLEOTIDE SEQUENCE [LARGE SCALE GENOMIC DNA]</scope>
    <source>
        <strain evidence="11 12">HB172195</strain>
    </source>
</reference>
<sequence>MLSVEKGGILITKEVGTLQVWKENERTRNNTSGENRLFSKNIVKLENAVSKNCFSFNGHISADLAHEIKNPLTIIRGFIQLIKPDLEQLNKKEIGELLLNEIDRAKSLIEGCLQTSFTVNQKTEEVDLNEFLNEIILLFQVEASKRNISLTQTLTDKPSCPSTYINRNELKQVLINLIKNAMEAIEETKRETEGRISITASNKNDGSVTIQVSDNGKGMDERTAANLFEPFFTTKQDGTGLGLCISRRIINQYNGKLSVKSSYGEGTTFQINLPGSF</sequence>
<proteinExistence type="predicted"/>
<dbReference type="PANTHER" id="PTHR43065">
    <property type="entry name" value="SENSOR HISTIDINE KINASE"/>
    <property type="match status" value="1"/>
</dbReference>
<dbReference type="AlphaFoldDB" id="A0A5R9EY14"/>
<keyword evidence="12" id="KW-1185">Reference proteome</keyword>
<dbReference type="Gene3D" id="3.30.565.10">
    <property type="entry name" value="Histidine kinase-like ATPase, C-terminal domain"/>
    <property type="match status" value="1"/>
</dbReference>
<evidence type="ECO:0000256" key="9">
    <source>
        <dbReference type="SAM" id="Coils"/>
    </source>
</evidence>
<keyword evidence="9" id="KW-0175">Coiled coil</keyword>
<accession>A0A5R9EY14</accession>
<dbReference type="EC" id="2.7.13.3" evidence="2"/>
<dbReference type="InterPro" id="IPR005467">
    <property type="entry name" value="His_kinase_dom"/>
</dbReference>
<evidence type="ECO:0000256" key="8">
    <source>
        <dbReference type="ARBA" id="ARBA00023012"/>
    </source>
</evidence>
<dbReference type="SUPFAM" id="SSF47384">
    <property type="entry name" value="Homodimeric domain of signal transducing histidine kinase"/>
    <property type="match status" value="1"/>
</dbReference>
<name>A0A5R9EY14_9BACL</name>
<dbReference type="InterPro" id="IPR036890">
    <property type="entry name" value="HATPase_C_sf"/>
</dbReference>
<evidence type="ECO:0000256" key="4">
    <source>
        <dbReference type="ARBA" id="ARBA00022679"/>
    </source>
</evidence>
<keyword evidence="6" id="KW-0418">Kinase</keyword>
<dbReference type="PRINTS" id="PR00344">
    <property type="entry name" value="BCTRLSENSOR"/>
</dbReference>
<keyword evidence="7" id="KW-0067">ATP-binding</keyword>
<dbReference type="SMART" id="SM00387">
    <property type="entry name" value="HATPase_c"/>
    <property type="match status" value="1"/>
</dbReference>
<dbReference type="InterPro" id="IPR036097">
    <property type="entry name" value="HisK_dim/P_sf"/>
</dbReference>
<dbReference type="CDD" id="cd00082">
    <property type="entry name" value="HisKA"/>
    <property type="match status" value="1"/>
</dbReference>
<keyword evidence="4" id="KW-0808">Transferase</keyword>
<gene>
    <name evidence="11" type="ORF">FCL54_22410</name>
</gene>
<keyword evidence="5" id="KW-0547">Nucleotide-binding</keyword>
<dbReference type="Proteomes" id="UP000308230">
    <property type="component" value="Unassembled WGS sequence"/>
</dbReference>
<evidence type="ECO:0000256" key="3">
    <source>
        <dbReference type="ARBA" id="ARBA00022553"/>
    </source>
</evidence>
<dbReference type="PROSITE" id="PS50109">
    <property type="entry name" value="HIS_KIN"/>
    <property type="match status" value="1"/>
</dbReference>
<dbReference type="InterPro" id="IPR003594">
    <property type="entry name" value="HATPase_dom"/>
</dbReference>
<feature type="domain" description="Histidine kinase" evidence="10">
    <location>
        <begin position="63"/>
        <end position="277"/>
    </location>
</feature>
<evidence type="ECO:0000256" key="7">
    <source>
        <dbReference type="ARBA" id="ARBA00022840"/>
    </source>
</evidence>
<evidence type="ECO:0000256" key="2">
    <source>
        <dbReference type="ARBA" id="ARBA00012438"/>
    </source>
</evidence>
<dbReference type="OrthoDB" id="9815750at2"/>